<comment type="caution">
    <text evidence="2">The sequence shown here is derived from an EMBL/GenBank/DDBJ whole genome shotgun (WGS) entry which is preliminary data.</text>
</comment>
<sequence>MPVTVLFTKLFGSLPLESVGEAAADLGFDGIDLLIRPGSSVVPDEPAGIPAAVLAIARAGLRVPTATTDLTSVDVSGLKEGRGAAEAVLGACAEAGIGLVRLGYWYYDGTRPYRKLFDDARRDLDGLERLASRFGLVLTVQLHGGTIHSSGALTARLLEGHDPALLGAYIDPGNQAVQDGREDWRLTFDLLAPWLRCVGVKNGGWAAAGTDPSGQRLWSSDWLGVPDGCVPWHDILAYLTRSAYEGPLSFHGHYELPFEHVLDQTRTDLRYVRRLLEADR</sequence>
<protein>
    <submittedName>
        <fullName evidence="2">Sugar phosphate isomerase/epimerase</fullName>
    </submittedName>
</protein>
<dbReference type="AlphaFoldDB" id="A0A4R5CUK5"/>
<dbReference type="Proteomes" id="UP000294739">
    <property type="component" value="Unassembled WGS sequence"/>
</dbReference>
<dbReference type="InterPro" id="IPR013022">
    <property type="entry name" value="Xyl_isomerase-like_TIM-brl"/>
</dbReference>
<reference evidence="2 3" key="1">
    <citation type="submission" date="2019-03" db="EMBL/GenBank/DDBJ databases">
        <title>Draft genome sequences of novel Actinobacteria.</title>
        <authorList>
            <person name="Sahin N."/>
            <person name="Ay H."/>
            <person name="Saygin H."/>
        </authorList>
    </citation>
    <scope>NUCLEOTIDE SEQUENCE [LARGE SCALE GENOMIC DNA]</scope>
    <source>
        <strain evidence="2 3">5K138</strain>
    </source>
</reference>
<dbReference type="InterPro" id="IPR036237">
    <property type="entry name" value="Xyl_isomerase-like_sf"/>
</dbReference>
<dbReference type="GO" id="GO:0016853">
    <property type="term" value="F:isomerase activity"/>
    <property type="evidence" value="ECO:0007669"/>
    <property type="project" value="UniProtKB-KW"/>
</dbReference>
<accession>A0A4R5CUK5</accession>
<gene>
    <name evidence="2" type="ORF">E1269_20855</name>
</gene>
<dbReference type="RefSeq" id="WP_131898112.1">
    <property type="nucleotide sequence ID" value="NZ_SMKZ01000033.1"/>
</dbReference>
<keyword evidence="3" id="KW-1185">Reference proteome</keyword>
<organism evidence="2 3">
    <name type="scientific">Jiangella asiatica</name>
    <dbReference type="NCBI Taxonomy" id="2530372"/>
    <lineage>
        <taxon>Bacteria</taxon>
        <taxon>Bacillati</taxon>
        <taxon>Actinomycetota</taxon>
        <taxon>Actinomycetes</taxon>
        <taxon>Jiangellales</taxon>
        <taxon>Jiangellaceae</taxon>
        <taxon>Jiangella</taxon>
    </lineage>
</organism>
<dbReference type="Pfam" id="PF01261">
    <property type="entry name" value="AP_endonuc_2"/>
    <property type="match status" value="1"/>
</dbReference>
<dbReference type="InterPro" id="IPR050312">
    <property type="entry name" value="IolE/XylAMocC-like"/>
</dbReference>
<proteinExistence type="predicted"/>
<evidence type="ECO:0000259" key="1">
    <source>
        <dbReference type="Pfam" id="PF01261"/>
    </source>
</evidence>
<dbReference type="InParanoid" id="A0A4R5CUK5"/>
<dbReference type="PANTHER" id="PTHR12110">
    <property type="entry name" value="HYDROXYPYRUVATE ISOMERASE"/>
    <property type="match status" value="1"/>
</dbReference>
<dbReference type="SUPFAM" id="SSF51658">
    <property type="entry name" value="Xylose isomerase-like"/>
    <property type="match status" value="1"/>
</dbReference>
<evidence type="ECO:0000313" key="3">
    <source>
        <dbReference type="Proteomes" id="UP000294739"/>
    </source>
</evidence>
<feature type="domain" description="Xylose isomerase-like TIM barrel" evidence="1">
    <location>
        <begin position="21"/>
        <end position="273"/>
    </location>
</feature>
<dbReference type="Gene3D" id="3.20.20.150">
    <property type="entry name" value="Divalent-metal-dependent TIM barrel enzymes"/>
    <property type="match status" value="1"/>
</dbReference>
<keyword evidence="2" id="KW-0413">Isomerase</keyword>
<dbReference type="EMBL" id="SMKZ01000033">
    <property type="protein sequence ID" value="TDE03110.1"/>
    <property type="molecule type" value="Genomic_DNA"/>
</dbReference>
<dbReference type="PANTHER" id="PTHR12110:SF41">
    <property type="entry name" value="INOSOSE DEHYDRATASE"/>
    <property type="match status" value="1"/>
</dbReference>
<dbReference type="OrthoDB" id="104997at2"/>
<name>A0A4R5CUK5_9ACTN</name>
<evidence type="ECO:0000313" key="2">
    <source>
        <dbReference type="EMBL" id="TDE03110.1"/>
    </source>
</evidence>